<gene>
    <name evidence="2" type="ORF">QE152_g5768</name>
</gene>
<feature type="region of interest" description="Disordered" evidence="1">
    <location>
        <begin position="66"/>
        <end position="109"/>
    </location>
</feature>
<name>A0AAW1MLL2_POPJA</name>
<keyword evidence="3" id="KW-1185">Reference proteome</keyword>
<evidence type="ECO:0000256" key="1">
    <source>
        <dbReference type="SAM" id="MobiDB-lite"/>
    </source>
</evidence>
<organism evidence="2 3">
    <name type="scientific">Popillia japonica</name>
    <name type="common">Japanese beetle</name>
    <dbReference type="NCBI Taxonomy" id="7064"/>
    <lineage>
        <taxon>Eukaryota</taxon>
        <taxon>Metazoa</taxon>
        <taxon>Ecdysozoa</taxon>
        <taxon>Arthropoda</taxon>
        <taxon>Hexapoda</taxon>
        <taxon>Insecta</taxon>
        <taxon>Pterygota</taxon>
        <taxon>Neoptera</taxon>
        <taxon>Endopterygota</taxon>
        <taxon>Coleoptera</taxon>
        <taxon>Polyphaga</taxon>
        <taxon>Scarabaeiformia</taxon>
        <taxon>Scarabaeidae</taxon>
        <taxon>Rutelinae</taxon>
        <taxon>Popillia</taxon>
    </lineage>
</organism>
<reference evidence="2 3" key="1">
    <citation type="journal article" date="2024" name="BMC Genomics">
        <title>De novo assembly and annotation of Popillia japonica's genome with initial clues to its potential as an invasive pest.</title>
        <authorList>
            <person name="Cucini C."/>
            <person name="Boschi S."/>
            <person name="Funari R."/>
            <person name="Cardaioli E."/>
            <person name="Iannotti N."/>
            <person name="Marturano G."/>
            <person name="Paoli F."/>
            <person name="Bruttini M."/>
            <person name="Carapelli A."/>
            <person name="Frati F."/>
            <person name="Nardi F."/>
        </authorList>
    </citation>
    <scope>NUCLEOTIDE SEQUENCE [LARGE SCALE GENOMIC DNA]</scope>
    <source>
        <strain evidence="2">DMR45628</strain>
    </source>
</reference>
<dbReference type="Proteomes" id="UP001458880">
    <property type="component" value="Unassembled WGS sequence"/>
</dbReference>
<comment type="caution">
    <text evidence="2">The sequence shown here is derived from an EMBL/GenBank/DDBJ whole genome shotgun (WGS) entry which is preliminary data.</text>
</comment>
<feature type="compositionally biased region" description="Polar residues" evidence="1">
    <location>
        <begin position="88"/>
        <end position="100"/>
    </location>
</feature>
<dbReference type="AlphaFoldDB" id="A0AAW1MLL2"/>
<dbReference type="EMBL" id="JASPKY010000036">
    <property type="protein sequence ID" value="KAK9746930.1"/>
    <property type="molecule type" value="Genomic_DNA"/>
</dbReference>
<evidence type="ECO:0000313" key="3">
    <source>
        <dbReference type="Proteomes" id="UP001458880"/>
    </source>
</evidence>
<evidence type="ECO:0000313" key="2">
    <source>
        <dbReference type="EMBL" id="KAK9746930.1"/>
    </source>
</evidence>
<feature type="compositionally biased region" description="Basic and acidic residues" evidence="1">
    <location>
        <begin position="66"/>
        <end position="82"/>
    </location>
</feature>
<accession>A0AAW1MLL2</accession>
<proteinExistence type="predicted"/>
<sequence length="109" mass="12199">MHCMHACKLTYDIVPVPAKRRKVTTKTGRRACGRPYKETLVKSLGNSSEISTNVFAKRKLNFDGNKRKKGKELIKKPKEATIKKSKNMQKNGGDSFSESSIDAKEIIGD</sequence>
<protein>
    <submittedName>
        <fullName evidence="2">Uncharacterized protein</fullName>
    </submittedName>
</protein>